<name>A0A2U1MXP0_ARTAN</name>
<accession>A0A2U1MXP0</accession>
<evidence type="ECO:0000313" key="2">
    <source>
        <dbReference type="Proteomes" id="UP000245207"/>
    </source>
</evidence>
<proteinExistence type="predicted"/>
<dbReference type="Proteomes" id="UP000245207">
    <property type="component" value="Unassembled WGS sequence"/>
</dbReference>
<reference evidence="1 2" key="1">
    <citation type="journal article" date="2018" name="Mol. Plant">
        <title>The genome of Artemisia annua provides insight into the evolution of Asteraceae family and artemisinin biosynthesis.</title>
        <authorList>
            <person name="Shen Q."/>
            <person name="Zhang L."/>
            <person name="Liao Z."/>
            <person name="Wang S."/>
            <person name="Yan T."/>
            <person name="Shi P."/>
            <person name="Liu M."/>
            <person name="Fu X."/>
            <person name="Pan Q."/>
            <person name="Wang Y."/>
            <person name="Lv Z."/>
            <person name="Lu X."/>
            <person name="Zhang F."/>
            <person name="Jiang W."/>
            <person name="Ma Y."/>
            <person name="Chen M."/>
            <person name="Hao X."/>
            <person name="Li L."/>
            <person name="Tang Y."/>
            <person name="Lv G."/>
            <person name="Zhou Y."/>
            <person name="Sun X."/>
            <person name="Brodelius P.E."/>
            <person name="Rose J.K.C."/>
            <person name="Tang K."/>
        </authorList>
    </citation>
    <scope>NUCLEOTIDE SEQUENCE [LARGE SCALE GENOMIC DNA]</scope>
    <source>
        <strain evidence="2">cv. Huhao1</strain>
        <tissue evidence="1">Leaf</tissue>
    </source>
</reference>
<protein>
    <submittedName>
        <fullName evidence="1">Uncharacterized protein</fullName>
    </submittedName>
</protein>
<evidence type="ECO:0000313" key="1">
    <source>
        <dbReference type="EMBL" id="PWA66031.1"/>
    </source>
</evidence>
<gene>
    <name evidence="1" type="ORF">CTI12_AA331020</name>
</gene>
<dbReference type="OrthoDB" id="1934635at2759"/>
<comment type="caution">
    <text evidence="1">The sequence shown here is derived from an EMBL/GenBank/DDBJ whole genome shotgun (WGS) entry which is preliminary data.</text>
</comment>
<dbReference type="EMBL" id="PKPP01004111">
    <property type="protein sequence ID" value="PWA66031.1"/>
    <property type="molecule type" value="Genomic_DNA"/>
</dbReference>
<organism evidence="1 2">
    <name type="scientific">Artemisia annua</name>
    <name type="common">Sweet wormwood</name>
    <dbReference type="NCBI Taxonomy" id="35608"/>
    <lineage>
        <taxon>Eukaryota</taxon>
        <taxon>Viridiplantae</taxon>
        <taxon>Streptophyta</taxon>
        <taxon>Embryophyta</taxon>
        <taxon>Tracheophyta</taxon>
        <taxon>Spermatophyta</taxon>
        <taxon>Magnoliopsida</taxon>
        <taxon>eudicotyledons</taxon>
        <taxon>Gunneridae</taxon>
        <taxon>Pentapetalae</taxon>
        <taxon>asterids</taxon>
        <taxon>campanulids</taxon>
        <taxon>Asterales</taxon>
        <taxon>Asteraceae</taxon>
        <taxon>Asteroideae</taxon>
        <taxon>Anthemideae</taxon>
        <taxon>Artemisiinae</taxon>
        <taxon>Artemisia</taxon>
    </lineage>
</organism>
<keyword evidence="2" id="KW-1185">Reference proteome</keyword>
<sequence length="204" mass="23906">MLFDVDTDAYHIILEKPWVYDLNAIYNIEDNTYKFQHNGGKFILMPLMESNQVSEPKVNNSFIIGYQYFEEERKDELLVISTITTTTIQDETLNKIPEKLKSIEEESLALIPDELQLIFSPVQDIPLPNFPGYNIEEENMVQLEVIQGVEKHNVEFDSVEYDFGNKHCWVKKFEIGDLVMVDLRNNYPIETYNKLKRKMVVCAK</sequence>
<dbReference type="AlphaFoldDB" id="A0A2U1MXP0"/>